<accession>A0A811Z8S1</accession>
<dbReference type="AlphaFoldDB" id="A0A811Z8S1"/>
<sequence>MPLWAVVLLRVTTVPLRGGHRTQAQTPHPLAGRVYLLRANSWDASTSRPAGSAAAAAATAAATAAAAATTAAATAAAATAAAAAATTAAATATTSGAWGTEFLKMLFNSLKN</sequence>
<gene>
    <name evidence="3" type="ORF">NYPRO_LOCUS17627</name>
</gene>
<evidence type="ECO:0000256" key="1">
    <source>
        <dbReference type="ARBA" id="ARBA00006358"/>
    </source>
</evidence>
<dbReference type="Proteomes" id="UP000645828">
    <property type="component" value="Unassembled WGS sequence"/>
</dbReference>
<reference evidence="3" key="1">
    <citation type="submission" date="2020-12" db="EMBL/GenBank/DDBJ databases">
        <authorList>
            <consortium name="Molecular Ecology Group"/>
        </authorList>
    </citation>
    <scope>NUCLEOTIDE SEQUENCE</scope>
    <source>
        <strain evidence="3">TBG_1078</strain>
    </source>
</reference>
<keyword evidence="2" id="KW-0047">Antifreeze protein</keyword>
<dbReference type="InterPro" id="IPR000104">
    <property type="entry name" value="Antifreeze_1"/>
</dbReference>
<keyword evidence="4" id="KW-1185">Reference proteome</keyword>
<evidence type="ECO:0000313" key="4">
    <source>
        <dbReference type="Proteomes" id="UP000645828"/>
    </source>
</evidence>
<evidence type="ECO:0000313" key="3">
    <source>
        <dbReference type="EMBL" id="CAD7684834.1"/>
    </source>
</evidence>
<organism evidence="3 4">
    <name type="scientific">Nyctereutes procyonoides</name>
    <name type="common">Raccoon dog</name>
    <name type="synonym">Canis procyonoides</name>
    <dbReference type="NCBI Taxonomy" id="34880"/>
    <lineage>
        <taxon>Eukaryota</taxon>
        <taxon>Metazoa</taxon>
        <taxon>Chordata</taxon>
        <taxon>Craniata</taxon>
        <taxon>Vertebrata</taxon>
        <taxon>Euteleostomi</taxon>
        <taxon>Mammalia</taxon>
        <taxon>Eutheria</taxon>
        <taxon>Laurasiatheria</taxon>
        <taxon>Carnivora</taxon>
        <taxon>Caniformia</taxon>
        <taxon>Canidae</taxon>
        <taxon>Nyctereutes</taxon>
    </lineage>
</organism>
<comment type="caution">
    <text evidence="3">The sequence shown here is derived from an EMBL/GenBank/DDBJ whole genome shotgun (WGS) entry which is preliminary data.</text>
</comment>
<protein>
    <submittedName>
        <fullName evidence="3">(raccoon dog) hypothetical protein</fullName>
    </submittedName>
</protein>
<dbReference type="PRINTS" id="PR00308">
    <property type="entry name" value="ANTIFREEZEI"/>
</dbReference>
<dbReference type="EMBL" id="CAJHUB010000760">
    <property type="protein sequence ID" value="CAD7684834.1"/>
    <property type="molecule type" value="Genomic_DNA"/>
</dbReference>
<evidence type="ECO:0000256" key="2">
    <source>
        <dbReference type="ARBA" id="ARBA00023076"/>
    </source>
</evidence>
<comment type="similarity">
    <text evidence="1">Belongs to the type-I AFP family.</text>
</comment>
<proteinExistence type="inferred from homology"/>
<dbReference type="GO" id="GO:0016172">
    <property type="term" value="F:antifreeze activity"/>
    <property type="evidence" value="ECO:0007669"/>
    <property type="project" value="InterPro"/>
</dbReference>
<name>A0A811Z8S1_NYCPR</name>